<gene>
    <name evidence="1" type="ORF">DXU93_00320</name>
</gene>
<protein>
    <submittedName>
        <fullName evidence="1">Uncharacterized protein</fullName>
    </submittedName>
</protein>
<keyword evidence="2" id="KW-1185">Reference proteome</keyword>
<organism evidence="1 2">
    <name type="scientific">Brumimicrobium aurantiacum</name>
    <dbReference type="NCBI Taxonomy" id="1737063"/>
    <lineage>
        <taxon>Bacteria</taxon>
        <taxon>Pseudomonadati</taxon>
        <taxon>Bacteroidota</taxon>
        <taxon>Flavobacteriia</taxon>
        <taxon>Flavobacteriales</taxon>
        <taxon>Crocinitomicaceae</taxon>
        <taxon>Brumimicrobium</taxon>
    </lineage>
</organism>
<accession>A0A3E1F0S2</accession>
<name>A0A3E1F0S2_9FLAO</name>
<sequence length="73" mass="8429">MFFALVQSTITTSLRSSFRTTFNVGEIFGVFFQEVYNIGEICYNVLVSCAFSFIINYEIFSDESETRVRRTKG</sequence>
<proteinExistence type="predicted"/>
<evidence type="ECO:0000313" key="1">
    <source>
        <dbReference type="EMBL" id="RFC55414.1"/>
    </source>
</evidence>
<dbReference type="AlphaFoldDB" id="A0A3E1F0S2"/>
<comment type="caution">
    <text evidence="1">The sequence shown here is derived from an EMBL/GenBank/DDBJ whole genome shotgun (WGS) entry which is preliminary data.</text>
</comment>
<evidence type="ECO:0000313" key="2">
    <source>
        <dbReference type="Proteomes" id="UP000257127"/>
    </source>
</evidence>
<dbReference type="Proteomes" id="UP000257127">
    <property type="component" value="Unassembled WGS sequence"/>
</dbReference>
<dbReference type="EMBL" id="QURB01000001">
    <property type="protein sequence ID" value="RFC55414.1"/>
    <property type="molecule type" value="Genomic_DNA"/>
</dbReference>
<reference evidence="1 2" key="1">
    <citation type="submission" date="2018-08" db="EMBL/GenBank/DDBJ databases">
        <title>The draft genome squence of Brumimicrobium sp. N62.</title>
        <authorList>
            <person name="Du Z.-J."/>
            <person name="Luo H.-R."/>
        </authorList>
    </citation>
    <scope>NUCLEOTIDE SEQUENCE [LARGE SCALE GENOMIC DNA]</scope>
    <source>
        <strain evidence="1 2">N62</strain>
    </source>
</reference>